<dbReference type="EMBL" id="BQKI01000086">
    <property type="protein sequence ID" value="GJN34895.1"/>
    <property type="molecule type" value="Genomic_DNA"/>
</dbReference>
<evidence type="ECO:0000313" key="3">
    <source>
        <dbReference type="EMBL" id="GJN34895.1"/>
    </source>
</evidence>
<dbReference type="SUPFAM" id="SSF56112">
    <property type="entry name" value="Protein kinase-like (PK-like)"/>
    <property type="match status" value="1"/>
</dbReference>
<dbReference type="Proteomes" id="UP001054889">
    <property type="component" value="Unassembled WGS sequence"/>
</dbReference>
<dbReference type="InterPro" id="IPR000719">
    <property type="entry name" value="Prot_kinase_dom"/>
</dbReference>
<dbReference type="Pfam" id="PF07714">
    <property type="entry name" value="PK_Tyr_Ser-Thr"/>
    <property type="match status" value="1"/>
</dbReference>
<evidence type="ECO:0000259" key="1">
    <source>
        <dbReference type="PROSITE" id="PS50011"/>
    </source>
</evidence>
<dbReference type="InterPro" id="IPR008962">
    <property type="entry name" value="PapD-like_sf"/>
</dbReference>
<protein>
    <recommendedName>
        <fullName evidence="5">MSP domain-containing protein</fullName>
    </recommendedName>
</protein>
<dbReference type="AlphaFoldDB" id="A0AAV5FJ77"/>
<dbReference type="Gene3D" id="3.30.200.20">
    <property type="entry name" value="Phosphorylase Kinase, domain 1"/>
    <property type="match status" value="1"/>
</dbReference>
<dbReference type="PANTHER" id="PTHR45707">
    <property type="entry name" value="C2 CALCIUM/LIPID-BINDING PLANT PHOSPHORIBOSYLTRANSFERASE FAMILY PROTEIN"/>
    <property type="match status" value="1"/>
</dbReference>
<organism evidence="3 4">
    <name type="scientific">Eleusine coracana subsp. coracana</name>
    <dbReference type="NCBI Taxonomy" id="191504"/>
    <lineage>
        <taxon>Eukaryota</taxon>
        <taxon>Viridiplantae</taxon>
        <taxon>Streptophyta</taxon>
        <taxon>Embryophyta</taxon>
        <taxon>Tracheophyta</taxon>
        <taxon>Spermatophyta</taxon>
        <taxon>Magnoliopsida</taxon>
        <taxon>Liliopsida</taxon>
        <taxon>Poales</taxon>
        <taxon>Poaceae</taxon>
        <taxon>PACMAD clade</taxon>
        <taxon>Chloridoideae</taxon>
        <taxon>Cynodonteae</taxon>
        <taxon>Eleusininae</taxon>
        <taxon>Eleusine</taxon>
    </lineage>
</organism>
<feature type="domain" description="Protein kinase" evidence="1">
    <location>
        <begin position="56"/>
        <end position="335"/>
    </location>
</feature>
<dbReference type="InterPro" id="IPR000535">
    <property type="entry name" value="MSP_dom"/>
</dbReference>
<evidence type="ECO:0000259" key="2">
    <source>
        <dbReference type="PROSITE" id="PS50202"/>
    </source>
</evidence>
<dbReference type="PANTHER" id="PTHR45707:SF50">
    <property type="entry name" value="VESICLE-ASSOCIATED PROTEIN 1-1"/>
    <property type="match status" value="1"/>
</dbReference>
<reference evidence="3" key="2">
    <citation type="submission" date="2021-12" db="EMBL/GenBank/DDBJ databases">
        <title>Resequencing data analysis of finger millet.</title>
        <authorList>
            <person name="Hatakeyama M."/>
            <person name="Aluri S."/>
            <person name="Balachadran M.T."/>
            <person name="Sivarajan S.R."/>
            <person name="Poveda L."/>
            <person name="Shimizu-Inatsugi R."/>
            <person name="Schlapbach R."/>
            <person name="Sreeman S.M."/>
            <person name="Shimizu K.K."/>
        </authorList>
    </citation>
    <scope>NUCLEOTIDE SEQUENCE</scope>
</reference>
<dbReference type="Pfam" id="PF00635">
    <property type="entry name" value="Motile_Sperm"/>
    <property type="match status" value="1"/>
</dbReference>
<dbReference type="InterPro" id="IPR011009">
    <property type="entry name" value="Kinase-like_dom_sf"/>
</dbReference>
<dbReference type="PROSITE" id="PS50202">
    <property type="entry name" value="MSP"/>
    <property type="match status" value="1"/>
</dbReference>
<dbReference type="InterPro" id="IPR013783">
    <property type="entry name" value="Ig-like_fold"/>
</dbReference>
<proteinExistence type="predicted"/>
<comment type="caution">
    <text evidence="3">The sequence shown here is derived from an EMBL/GenBank/DDBJ whole genome shotgun (WGS) entry which is preliminary data.</text>
</comment>
<dbReference type="GO" id="GO:0005524">
    <property type="term" value="F:ATP binding"/>
    <property type="evidence" value="ECO:0007669"/>
    <property type="project" value="InterPro"/>
</dbReference>
<evidence type="ECO:0008006" key="5">
    <source>
        <dbReference type="Google" id="ProtNLM"/>
    </source>
</evidence>
<dbReference type="InterPro" id="IPR001245">
    <property type="entry name" value="Ser-Thr/Tyr_kinase_cat_dom"/>
</dbReference>
<dbReference type="GO" id="GO:0004672">
    <property type="term" value="F:protein kinase activity"/>
    <property type="evidence" value="ECO:0007669"/>
    <property type="project" value="InterPro"/>
</dbReference>
<name>A0AAV5FJ77_ELECO</name>
<accession>A0AAV5FJ77</accession>
<evidence type="ECO:0000313" key="4">
    <source>
        <dbReference type="Proteomes" id="UP001054889"/>
    </source>
</evidence>
<dbReference type="Gene3D" id="2.60.40.10">
    <property type="entry name" value="Immunoglobulins"/>
    <property type="match status" value="1"/>
</dbReference>
<sequence>MTAAKSYPELFERYVGEVSRLDDKYIDLNLLETMVDKRRNPSSLQFPVLKLITSNFLDELRIGSGGCGDVYKVNYFFFCATCSGFLTVELVEVDHWLIQGILRNGFIAVKKLFNSHTIEDKMFHQEVKSMMMVRHPNIVRFLGYCSHTEEIAINLPAEKEKQLPERTIMAQIRERLLCFEYISKGGLENYLTGTEKVAAQINGLEDMLGVEPLEKLLRFEPNKQVSCSIQLANDTDDKMAFSISQTGLSPYNIHPSIDIVCPRSKLSVSIALKPLKEAPPHKCCTEVFIVQSTRVDASLKAADITGDLFDEEPGRVVDKVEFILNLDVPTQSINW</sequence>
<dbReference type="PROSITE" id="PS50011">
    <property type="entry name" value="PROTEIN_KINASE_DOM"/>
    <property type="match status" value="1"/>
</dbReference>
<gene>
    <name evidence="3" type="primary">gb23601</name>
    <name evidence="3" type="ORF">PR202_gb23601</name>
</gene>
<reference evidence="3" key="1">
    <citation type="journal article" date="2018" name="DNA Res.">
        <title>Multiple hybrid de novo genome assembly of finger millet, an orphan allotetraploid crop.</title>
        <authorList>
            <person name="Hatakeyama M."/>
            <person name="Aluri S."/>
            <person name="Balachadran M.T."/>
            <person name="Sivarajan S.R."/>
            <person name="Patrignani A."/>
            <person name="Gruter S."/>
            <person name="Poveda L."/>
            <person name="Shimizu-Inatsugi R."/>
            <person name="Baeten J."/>
            <person name="Francoijs K.J."/>
            <person name="Nataraja K.N."/>
            <person name="Reddy Y.A.N."/>
            <person name="Phadnis S."/>
            <person name="Ravikumar R.L."/>
            <person name="Schlapbach R."/>
            <person name="Sreeman S.M."/>
            <person name="Shimizu K.K."/>
        </authorList>
    </citation>
    <scope>NUCLEOTIDE SEQUENCE</scope>
</reference>
<feature type="domain" description="MSP" evidence="2">
    <location>
        <begin position="207"/>
        <end position="327"/>
    </location>
</feature>
<keyword evidence="4" id="KW-1185">Reference proteome</keyword>
<dbReference type="SUPFAM" id="SSF49354">
    <property type="entry name" value="PapD-like"/>
    <property type="match status" value="1"/>
</dbReference>